<protein>
    <recommendedName>
        <fullName evidence="14">ATP synthase subunit c</fullName>
    </recommendedName>
    <alternativeName>
        <fullName evidence="14">ATP synthase F(0) sector subunit c</fullName>
    </alternativeName>
    <alternativeName>
        <fullName evidence="14">F-type ATPase subunit c</fullName>
        <shortName evidence="14">F-ATPase subunit c</shortName>
    </alternativeName>
    <alternativeName>
        <fullName evidence="14">Lipid-binding protein</fullName>
    </alternativeName>
</protein>
<proteinExistence type="inferred from homology"/>
<evidence type="ECO:0000256" key="5">
    <source>
        <dbReference type="ARBA" id="ARBA00022547"/>
    </source>
</evidence>
<dbReference type="InterPro" id="IPR020537">
    <property type="entry name" value="ATP_synth_F0_csu_DDCD_BS"/>
</dbReference>
<keyword evidence="7 14" id="KW-0375">Hydrogen ion transport</keyword>
<comment type="subcellular location">
    <subcellularLocation>
        <location evidence="1 14">Cell membrane</location>
        <topology evidence="1 14">Multi-pass membrane protein</topology>
    </subcellularLocation>
</comment>
<feature type="site" description="Reversibly protonated during proton transport" evidence="14">
    <location>
        <position position="58"/>
    </location>
</feature>
<keyword evidence="6 14" id="KW-0812">Transmembrane</keyword>
<reference evidence="16 17" key="1">
    <citation type="journal article" date="2016" name="Nat. Commun.">
        <title>Thousands of microbial genomes shed light on interconnected biogeochemical processes in an aquifer system.</title>
        <authorList>
            <person name="Anantharaman K."/>
            <person name="Brown C.T."/>
            <person name="Hug L.A."/>
            <person name="Sharon I."/>
            <person name="Castelle C.J."/>
            <person name="Probst A.J."/>
            <person name="Thomas B.C."/>
            <person name="Singh A."/>
            <person name="Wilkins M.J."/>
            <person name="Karaoz U."/>
            <person name="Brodie E.L."/>
            <person name="Williams K.H."/>
            <person name="Hubbard S.S."/>
            <person name="Banfield J.F."/>
        </authorList>
    </citation>
    <scope>NUCLEOTIDE SEQUENCE [LARGE SCALE GENOMIC DNA]</scope>
</reference>
<comment type="function">
    <text evidence="14">Key component of the F(0) channel; it plays a direct role in translocation across the membrane. A homomeric c-ring of between 10-14 subunits forms the central stalk rotor element with the F(1) delta and epsilon subunits.</text>
</comment>
<evidence type="ECO:0000256" key="8">
    <source>
        <dbReference type="ARBA" id="ARBA00022989"/>
    </source>
</evidence>
<dbReference type="AlphaFoldDB" id="A0A1F4T7N5"/>
<keyword evidence="5 14" id="KW-0138">CF(0)</keyword>
<keyword evidence="4 14" id="KW-1003">Cell membrane</keyword>
<evidence type="ECO:0000313" key="16">
    <source>
        <dbReference type="EMBL" id="OGC28519.1"/>
    </source>
</evidence>
<keyword evidence="11 14" id="KW-0472">Membrane</keyword>
<name>A0A1F4T7N5_UNCSA</name>
<dbReference type="InterPro" id="IPR035921">
    <property type="entry name" value="F/V-ATP_Csub_sf"/>
</dbReference>
<evidence type="ECO:0000256" key="9">
    <source>
        <dbReference type="ARBA" id="ARBA00023065"/>
    </source>
</evidence>
<dbReference type="Proteomes" id="UP000178602">
    <property type="component" value="Unassembled WGS sequence"/>
</dbReference>
<feature type="transmembrane region" description="Helical" evidence="14">
    <location>
        <begin position="6"/>
        <end position="29"/>
    </location>
</feature>
<dbReference type="Gene3D" id="1.20.20.10">
    <property type="entry name" value="F1F0 ATP synthase subunit C"/>
    <property type="match status" value="1"/>
</dbReference>
<gene>
    <name evidence="14" type="primary">atpE</name>
    <name evidence="16" type="ORF">A3K49_06090</name>
</gene>
<dbReference type="PRINTS" id="PR00124">
    <property type="entry name" value="ATPASEC"/>
</dbReference>
<dbReference type="Pfam" id="PF00137">
    <property type="entry name" value="ATP-synt_C"/>
    <property type="match status" value="1"/>
</dbReference>
<dbReference type="InterPro" id="IPR038662">
    <property type="entry name" value="ATP_synth_F0_csu_sf"/>
</dbReference>
<comment type="caution">
    <text evidence="16">The sequence shown here is derived from an EMBL/GenBank/DDBJ whole genome shotgun (WGS) entry which is preliminary data.</text>
</comment>
<evidence type="ECO:0000256" key="4">
    <source>
        <dbReference type="ARBA" id="ARBA00022475"/>
    </source>
</evidence>
<comment type="similarity">
    <text evidence="2 14">Belongs to the ATPase C chain family.</text>
</comment>
<evidence type="ECO:0000256" key="12">
    <source>
        <dbReference type="ARBA" id="ARBA00023310"/>
    </source>
</evidence>
<dbReference type="GO" id="GO:0033177">
    <property type="term" value="C:proton-transporting two-sector ATPase complex, proton-transporting domain"/>
    <property type="evidence" value="ECO:0007669"/>
    <property type="project" value="InterPro"/>
</dbReference>
<dbReference type="GO" id="GO:0005886">
    <property type="term" value="C:plasma membrane"/>
    <property type="evidence" value="ECO:0007669"/>
    <property type="project" value="UniProtKB-SubCell"/>
</dbReference>
<keyword evidence="8 14" id="KW-1133">Transmembrane helix</keyword>
<evidence type="ECO:0000313" key="17">
    <source>
        <dbReference type="Proteomes" id="UP000178602"/>
    </source>
</evidence>
<keyword evidence="10 14" id="KW-0446">Lipid-binding</keyword>
<evidence type="ECO:0000256" key="1">
    <source>
        <dbReference type="ARBA" id="ARBA00004651"/>
    </source>
</evidence>
<comment type="function">
    <text evidence="13 14">F(1)F(0) ATP synthase produces ATP from ADP in the presence of a proton or sodium gradient. F-type ATPases consist of two structural domains, F(1) containing the extramembraneous catalytic core and F(0) containing the membrane proton channel, linked together by a central stalk and a peripheral stalk. During catalysis, ATP synthesis in the catalytic domain of F(1) is coupled via a rotary mechanism of the central stalk subunits to proton translocation.</text>
</comment>
<keyword evidence="3 14" id="KW-0813">Transport</keyword>
<keyword evidence="12 14" id="KW-0066">ATP synthesis</keyword>
<organism evidence="16 17">
    <name type="scientific">candidate division WOR-1 bacterium RIFOXYC12_FULL_54_18</name>
    <dbReference type="NCBI Taxonomy" id="1802584"/>
    <lineage>
        <taxon>Bacteria</taxon>
        <taxon>Bacillati</taxon>
        <taxon>Saganbacteria</taxon>
    </lineage>
</organism>
<keyword evidence="9 14" id="KW-0406">Ion transport</keyword>
<accession>A0A1F4T7N5</accession>
<dbReference type="EMBL" id="MEUG01000001">
    <property type="protein sequence ID" value="OGC28519.1"/>
    <property type="molecule type" value="Genomic_DNA"/>
</dbReference>
<dbReference type="SUPFAM" id="SSF81333">
    <property type="entry name" value="F1F0 ATP synthase subunit C"/>
    <property type="match status" value="1"/>
</dbReference>
<evidence type="ECO:0000259" key="15">
    <source>
        <dbReference type="Pfam" id="PF00137"/>
    </source>
</evidence>
<dbReference type="InterPro" id="IPR002379">
    <property type="entry name" value="ATPase_proteolipid_c-like_dom"/>
</dbReference>
<dbReference type="GO" id="GO:0008289">
    <property type="term" value="F:lipid binding"/>
    <property type="evidence" value="ECO:0007669"/>
    <property type="project" value="UniProtKB-KW"/>
</dbReference>
<evidence type="ECO:0000256" key="11">
    <source>
        <dbReference type="ARBA" id="ARBA00023136"/>
    </source>
</evidence>
<dbReference type="PROSITE" id="PS00605">
    <property type="entry name" value="ATPASE_C"/>
    <property type="match status" value="1"/>
</dbReference>
<evidence type="ECO:0000256" key="6">
    <source>
        <dbReference type="ARBA" id="ARBA00022692"/>
    </source>
</evidence>
<dbReference type="CDD" id="cd18121">
    <property type="entry name" value="ATP-synt_Fo_c"/>
    <property type="match status" value="1"/>
</dbReference>
<dbReference type="FunFam" id="1.20.20.10:FF:000002">
    <property type="entry name" value="ATP synthase subunit c"/>
    <property type="match status" value="1"/>
</dbReference>
<feature type="domain" description="V-ATPase proteolipid subunit C-like" evidence="15">
    <location>
        <begin position="8"/>
        <end position="71"/>
    </location>
</feature>
<dbReference type="HAMAP" id="MF_01396">
    <property type="entry name" value="ATP_synth_c_bact"/>
    <property type="match status" value="1"/>
</dbReference>
<evidence type="ECO:0000256" key="14">
    <source>
        <dbReference type="HAMAP-Rule" id="MF_01396"/>
    </source>
</evidence>
<evidence type="ECO:0000256" key="10">
    <source>
        <dbReference type="ARBA" id="ARBA00023121"/>
    </source>
</evidence>
<dbReference type="GO" id="GO:0046933">
    <property type="term" value="F:proton-transporting ATP synthase activity, rotational mechanism"/>
    <property type="evidence" value="ECO:0007669"/>
    <property type="project" value="UniProtKB-UniRule"/>
</dbReference>
<dbReference type="InterPro" id="IPR005953">
    <property type="entry name" value="ATP_synth_csu_bac/chlpt"/>
</dbReference>
<feature type="transmembrane region" description="Helical" evidence="14">
    <location>
        <begin position="50"/>
        <end position="74"/>
    </location>
</feature>
<evidence type="ECO:0000256" key="13">
    <source>
        <dbReference type="ARBA" id="ARBA00025198"/>
    </source>
</evidence>
<dbReference type="InterPro" id="IPR000454">
    <property type="entry name" value="ATP_synth_F0_csu"/>
</dbReference>
<sequence length="75" mass="7775">MGIDLTTLAAGLSIGLVGVGASVGVSMIGQKAIESMSRQPEMADQLRTSAILFIAFIEAIALYALVVSLLLILLK</sequence>
<evidence type="ECO:0000256" key="7">
    <source>
        <dbReference type="ARBA" id="ARBA00022781"/>
    </source>
</evidence>
<evidence type="ECO:0000256" key="2">
    <source>
        <dbReference type="ARBA" id="ARBA00006704"/>
    </source>
</evidence>
<evidence type="ECO:0000256" key="3">
    <source>
        <dbReference type="ARBA" id="ARBA00022448"/>
    </source>
</evidence>
<dbReference type="NCBIfam" id="TIGR01260">
    <property type="entry name" value="ATP_synt_c"/>
    <property type="match status" value="1"/>
</dbReference>
<dbReference type="GO" id="GO:0045259">
    <property type="term" value="C:proton-transporting ATP synthase complex"/>
    <property type="evidence" value="ECO:0007669"/>
    <property type="project" value="UniProtKB-KW"/>
</dbReference>